<protein>
    <submittedName>
        <fullName evidence="2">Uncharacterized protein</fullName>
    </submittedName>
</protein>
<dbReference type="EMBL" id="JACAZF010000008">
    <property type="protein sequence ID" value="KAF7297237.1"/>
    <property type="molecule type" value="Genomic_DNA"/>
</dbReference>
<dbReference type="GeneID" id="59348700"/>
<sequence>MLVLDMLDGGHQTEDEESGPIRTCEHARPSNEVSWRVWGLVLKHSPQVYHQRISSLRFKPYPSETSLSDVFHTYLEPVVSIYNKYLLEGTSLRFTYETQSVQEKQVARIYVQDGDHRRLHLILHFIPKGQFCWAGLPNPERFIECTEVSRLVEEFQRIASQEHPKFFVVTDTERVLLISHIRNHHVTLNTSLVTYLLAPGRQSLRHALSLLFFQAEECDTNVDPWPKFLQGALNDPSLNLNRPSQQQQQYTTFHDFDRFTLQRNLPYLEQFLIWKSQESKRLSAPFIGPGTMLDVDANAFLREEIPWRCRFPNPSVPPSTKEFVGRNPRQRLRDVDEILSNGQNITFEVTEVVRHERDTFSQVFFGVLRAADGRVSAPICVKIFLDLLFPVDAELLLDDFGIRDAMWRLRSLHYPEDLVKREEAAYERLHEHQGTMVPHCYGFHRITLQGKFTAYAALLEIIPGPTLAEVDTWNWSDRDAATHGFTQHVRECLRTLLYAGINQADFRPSQIMLPDGPGYRPERDSVVLIDFGFALQRFGDEQRRDIPATMQNRNTIDILELNILSDHCQIHTDFRREIFEQETCHWNEW</sequence>
<accession>A0A8H6SF64</accession>
<dbReference type="OrthoDB" id="3138711at2759"/>
<reference evidence="2" key="1">
    <citation type="submission" date="2020-05" db="EMBL/GenBank/DDBJ databases">
        <title>Mycena genomes resolve the evolution of fungal bioluminescence.</title>
        <authorList>
            <person name="Tsai I.J."/>
        </authorList>
    </citation>
    <scope>NUCLEOTIDE SEQUENCE</scope>
    <source>
        <strain evidence="2">171206Taipei</strain>
    </source>
</reference>
<evidence type="ECO:0000313" key="2">
    <source>
        <dbReference type="EMBL" id="KAF7297237.1"/>
    </source>
</evidence>
<dbReference type="Proteomes" id="UP000636479">
    <property type="component" value="Unassembled WGS sequence"/>
</dbReference>
<evidence type="ECO:0000313" key="3">
    <source>
        <dbReference type="Proteomes" id="UP000636479"/>
    </source>
</evidence>
<gene>
    <name evidence="2" type="ORF">MIND_00956800</name>
</gene>
<evidence type="ECO:0000256" key="1">
    <source>
        <dbReference type="SAM" id="MobiDB-lite"/>
    </source>
</evidence>
<organism evidence="2 3">
    <name type="scientific">Mycena indigotica</name>
    <dbReference type="NCBI Taxonomy" id="2126181"/>
    <lineage>
        <taxon>Eukaryota</taxon>
        <taxon>Fungi</taxon>
        <taxon>Dikarya</taxon>
        <taxon>Basidiomycota</taxon>
        <taxon>Agaricomycotina</taxon>
        <taxon>Agaricomycetes</taxon>
        <taxon>Agaricomycetidae</taxon>
        <taxon>Agaricales</taxon>
        <taxon>Marasmiineae</taxon>
        <taxon>Mycenaceae</taxon>
        <taxon>Mycena</taxon>
    </lineage>
</organism>
<proteinExistence type="predicted"/>
<dbReference type="InterPro" id="IPR011009">
    <property type="entry name" value="Kinase-like_dom_sf"/>
</dbReference>
<dbReference type="RefSeq" id="XP_037217596.1">
    <property type="nucleotide sequence ID" value="XM_037366184.1"/>
</dbReference>
<dbReference type="SUPFAM" id="SSF56112">
    <property type="entry name" value="Protein kinase-like (PK-like)"/>
    <property type="match status" value="1"/>
</dbReference>
<comment type="caution">
    <text evidence="2">The sequence shown here is derived from an EMBL/GenBank/DDBJ whole genome shotgun (WGS) entry which is preliminary data.</text>
</comment>
<dbReference type="AlphaFoldDB" id="A0A8H6SF64"/>
<feature type="region of interest" description="Disordered" evidence="1">
    <location>
        <begin position="1"/>
        <end position="21"/>
    </location>
</feature>
<name>A0A8H6SF64_9AGAR</name>
<keyword evidence="3" id="KW-1185">Reference proteome</keyword>